<dbReference type="Proteomes" id="UP000244223">
    <property type="component" value="Unassembled WGS sequence"/>
</dbReference>
<evidence type="ECO:0000313" key="3">
    <source>
        <dbReference type="Proteomes" id="UP000244223"/>
    </source>
</evidence>
<feature type="region of interest" description="Disordered" evidence="1">
    <location>
        <begin position="1"/>
        <end position="33"/>
    </location>
</feature>
<protein>
    <submittedName>
        <fullName evidence="2">P27 family predicted phage terminase small subunit</fullName>
    </submittedName>
</protein>
<feature type="compositionally biased region" description="Basic and acidic residues" evidence="1">
    <location>
        <begin position="16"/>
        <end position="28"/>
    </location>
</feature>
<dbReference type="AlphaFoldDB" id="A0A2T5J0D1"/>
<evidence type="ECO:0000313" key="2">
    <source>
        <dbReference type="EMBL" id="PTQ89808.1"/>
    </source>
</evidence>
<organism evidence="2 3">
    <name type="scientific">Agitococcus lubricus</name>
    <dbReference type="NCBI Taxonomy" id="1077255"/>
    <lineage>
        <taxon>Bacteria</taxon>
        <taxon>Pseudomonadati</taxon>
        <taxon>Pseudomonadota</taxon>
        <taxon>Gammaproteobacteria</taxon>
        <taxon>Moraxellales</taxon>
        <taxon>Moraxellaceae</taxon>
        <taxon>Agitococcus</taxon>
    </lineage>
</organism>
<evidence type="ECO:0000256" key="1">
    <source>
        <dbReference type="SAM" id="MobiDB-lite"/>
    </source>
</evidence>
<keyword evidence="3" id="KW-1185">Reference proteome</keyword>
<dbReference type="RefSeq" id="WP_107865323.1">
    <property type="nucleotide sequence ID" value="NZ_QAON01000005.1"/>
</dbReference>
<feature type="compositionally biased region" description="Basic residues" evidence="1">
    <location>
        <begin position="1"/>
        <end position="10"/>
    </location>
</feature>
<dbReference type="EMBL" id="QAON01000005">
    <property type="protein sequence ID" value="PTQ89808.1"/>
    <property type="molecule type" value="Genomic_DNA"/>
</dbReference>
<dbReference type="Pfam" id="PF05119">
    <property type="entry name" value="Terminase_4"/>
    <property type="match status" value="1"/>
</dbReference>
<comment type="caution">
    <text evidence="2">The sequence shown here is derived from an EMBL/GenBank/DDBJ whole genome shotgun (WGS) entry which is preliminary data.</text>
</comment>
<reference evidence="2 3" key="1">
    <citation type="submission" date="2018-04" db="EMBL/GenBank/DDBJ databases">
        <title>Genomic Encyclopedia of Archaeal and Bacterial Type Strains, Phase II (KMG-II): from individual species to whole genera.</title>
        <authorList>
            <person name="Goeker M."/>
        </authorList>
    </citation>
    <scope>NUCLEOTIDE SEQUENCE [LARGE SCALE GENOMIC DNA]</scope>
    <source>
        <strain evidence="2 3">DSM 5822</strain>
    </source>
</reference>
<sequence length="160" mass="18079">MSAGRPRKPTQQKVLEGGRVRDDRDTHGPEVPLNLPSPPVWLCKSGKKHWETLGTQLVALGLLSAIDGDIFALHCDNVAKYGELQEKLGDLAKWVQNTPNGFEMQSAWMQIRSRLQEQIIKTGREFGLTPSARSGMRVEKRQMTLFGEKVENEFEELKVH</sequence>
<name>A0A2T5J0D1_9GAMM</name>
<gene>
    <name evidence="2" type="ORF">C8N29_105135</name>
</gene>
<proteinExistence type="predicted"/>
<accession>A0A2T5J0D1</accession>
<dbReference type="OrthoDB" id="2287339at2"/>
<dbReference type="InterPro" id="IPR006448">
    <property type="entry name" value="Phage_term_ssu_P27"/>
</dbReference>